<dbReference type="Pfam" id="PF20112">
    <property type="entry name" value="DUF6502"/>
    <property type="match status" value="1"/>
</dbReference>
<dbReference type="EMBL" id="AP024355">
    <property type="protein sequence ID" value="BCR06744.1"/>
    <property type="molecule type" value="Genomic_DNA"/>
</dbReference>
<evidence type="ECO:0000313" key="1">
    <source>
        <dbReference type="EMBL" id="BCR06744.1"/>
    </source>
</evidence>
<keyword evidence="2" id="KW-1185">Reference proteome</keyword>
<reference evidence="1 2" key="2">
    <citation type="journal article" date="2021" name="Int. J. Syst. Evol. Microbiol.">
        <title>Isolation and Polyphasic Characterization of Desulfuromonas versatilis sp. Nov., an Electrogenic Bacteria Capable of Versatile Metabolism Isolated from a Graphene Oxide-Reducing Enrichment Culture.</title>
        <authorList>
            <person name="Xie L."/>
            <person name="Yoshida N."/>
            <person name="Ishii S."/>
            <person name="Meng L."/>
        </authorList>
    </citation>
    <scope>NUCLEOTIDE SEQUENCE [LARGE SCALE GENOMIC DNA]</scope>
    <source>
        <strain evidence="1 2">NIT-T3</strain>
    </source>
</reference>
<accession>A0ABM8I265</accession>
<evidence type="ECO:0000313" key="2">
    <source>
        <dbReference type="Proteomes" id="UP001319827"/>
    </source>
</evidence>
<organism evidence="1 2">
    <name type="scientific">Desulfuromonas versatilis</name>
    <dbReference type="NCBI Taxonomy" id="2802975"/>
    <lineage>
        <taxon>Bacteria</taxon>
        <taxon>Pseudomonadati</taxon>
        <taxon>Thermodesulfobacteriota</taxon>
        <taxon>Desulfuromonadia</taxon>
        <taxon>Desulfuromonadales</taxon>
        <taxon>Desulfuromonadaceae</taxon>
        <taxon>Desulfuromonas</taxon>
    </lineage>
</organism>
<dbReference type="RefSeq" id="WP_221250126.1">
    <property type="nucleotide sequence ID" value="NZ_AP024355.1"/>
</dbReference>
<name>A0ABM8I265_9BACT</name>
<dbReference type="Proteomes" id="UP001319827">
    <property type="component" value="Chromosome"/>
</dbReference>
<gene>
    <name evidence="1" type="ORF">DESUT3_38130</name>
</gene>
<proteinExistence type="predicted"/>
<dbReference type="InterPro" id="IPR045445">
    <property type="entry name" value="DUF6502"/>
</dbReference>
<protein>
    <submittedName>
        <fullName evidence="1">Uncharacterized protein</fullName>
    </submittedName>
</protein>
<reference evidence="1 2" key="1">
    <citation type="journal article" date="2016" name="C (Basel)">
        <title>Selective Growth of and Electricity Production by Marine Exoelectrogenic Bacteria in Self-Aggregated Hydrogel of Microbially Reduced Graphene Oxide.</title>
        <authorList>
            <person name="Yoshida N."/>
            <person name="Goto Y."/>
            <person name="Miyata Y."/>
        </authorList>
    </citation>
    <scope>NUCLEOTIDE SEQUENCE [LARGE SCALE GENOMIC DNA]</scope>
    <source>
        <strain evidence="1 2">NIT-T3</strain>
    </source>
</reference>
<sequence length="280" mass="31028">MKQTLQIAVLKLLRPLVRILLRNGVPFGAFADLARWVYVDVALHEFGLSGRKPSDSRASIVTGLSRKEIRRLRDMSHPGGEESIERYNRAARVISGWVRDRRFCDAKGNPKALPIEQGPVSFQDLVKQFSGDVPARAILDELVHVGAVETTPDKQIRLLERAYVPATGEGEKLGILGSDVADLITTIDNNLQGAPRNPRFQRKVAYDNLPVEALAEFKKISAHQGQQLLEKLDRYLASHDRDTAPEAQGSGRVRAGVGIYYFEETLEEAPAGPAREGSKR</sequence>